<dbReference type="Proteomes" id="UP001176891">
    <property type="component" value="Unassembled WGS sequence"/>
</dbReference>
<evidence type="ECO:0000313" key="1">
    <source>
        <dbReference type="EMBL" id="MDO5989632.1"/>
    </source>
</evidence>
<keyword evidence="2" id="KW-1185">Reference proteome</keyword>
<evidence type="ECO:0000313" key="2">
    <source>
        <dbReference type="Proteomes" id="UP001176891"/>
    </source>
</evidence>
<dbReference type="SUPFAM" id="SSF47413">
    <property type="entry name" value="lambda repressor-like DNA-binding domains"/>
    <property type="match status" value="1"/>
</dbReference>
<evidence type="ECO:0008006" key="3">
    <source>
        <dbReference type="Google" id="ProtNLM"/>
    </source>
</evidence>
<proteinExistence type="predicted"/>
<gene>
    <name evidence="1" type="ORF">Q4Q39_19690</name>
</gene>
<protein>
    <recommendedName>
        <fullName evidence="3">XRE family transcriptional regulator</fullName>
    </recommendedName>
</protein>
<dbReference type="Gene3D" id="1.10.260.40">
    <property type="entry name" value="lambda repressor-like DNA-binding domains"/>
    <property type="match status" value="1"/>
</dbReference>
<dbReference type="EMBL" id="JAUOEM010000010">
    <property type="protein sequence ID" value="MDO5989632.1"/>
    <property type="molecule type" value="Genomic_DNA"/>
</dbReference>
<comment type="caution">
    <text evidence="1">The sequence shown here is derived from an EMBL/GenBank/DDBJ whole genome shotgun (WGS) entry which is preliminary data.</text>
</comment>
<dbReference type="RefSeq" id="WP_303284301.1">
    <property type="nucleotide sequence ID" value="NZ_BAABCZ010000007.1"/>
</dbReference>
<name>A0ABT8X7G5_9FLAO</name>
<dbReference type="InterPro" id="IPR010982">
    <property type="entry name" value="Lambda_DNA-bd_dom_sf"/>
</dbReference>
<sequence>MKKESIQLIRFKIAFSLNELLMMSKDFNQEGDEIAKSYNQIALNADLRKATVSDTFNAKSAPSATTLVLIVEAMGFKLNDFAEIYDSVTDADIGKFKTLKKKLE</sequence>
<accession>A0ABT8X7G5</accession>
<reference evidence="1" key="1">
    <citation type="submission" date="2023-07" db="EMBL/GenBank/DDBJ databases">
        <title>Two novel species in the genus Flavivirga.</title>
        <authorList>
            <person name="Kwon K."/>
        </authorList>
    </citation>
    <scope>NUCLEOTIDE SEQUENCE</scope>
    <source>
        <strain evidence="1">KACC 14157</strain>
    </source>
</reference>
<organism evidence="1 2">
    <name type="scientific">Flavivirga amylovorans</name>
    <dbReference type="NCBI Taxonomy" id="870486"/>
    <lineage>
        <taxon>Bacteria</taxon>
        <taxon>Pseudomonadati</taxon>
        <taxon>Bacteroidota</taxon>
        <taxon>Flavobacteriia</taxon>
        <taxon>Flavobacteriales</taxon>
        <taxon>Flavobacteriaceae</taxon>
        <taxon>Flavivirga</taxon>
    </lineage>
</organism>